<keyword evidence="2" id="KW-1185">Reference proteome</keyword>
<organism evidence="1 2">
    <name type="scientific">Hornefia porci</name>
    <dbReference type="NCBI Taxonomy" id="2652292"/>
    <lineage>
        <taxon>Bacteria</taxon>
        <taxon>Bacillati</taxon>
        <taxon>Bacillota</taxon>
        <taxon>Clostridia</taxon>
        <taxon>Peptostreptococcales</taxon>
        <taxon>Anaerovoracaceae</taxon>
        <taxon>Hornefia</taxon>
    </lineage>
</organism>
<dbReference type="EMBL" id="MJIE01000001">
    <property type="protein sequence ID" value="OLR56819.1"/>
    <property type="molecule type" value="Genomic_DNA"/>
</dbReference>
<sequence>METQKNDIVPELYERIHKDFRSRVAINPWIRAFRKKLKAGTATQKEASHYAMLIGRTAGEALANGLTEDNLPDGKIYWNIAKRTIEPILRESTDMVNDAMVSIIDVTHKKKRIGIKPQRAEFNQDRCDAIMNKIVNLSLLEDDDEQEAGQN</sequence>
<reference evidence="1 2" key="1">
    <citation type="journal article" date="2016" name="Appl. Environ. Microbiol.">
        <title>Function and Phylogeny of Bacterial Butyryl Coenzyme A:Acetate Transferases and Their Diversity in the Proximal Colon of Swine.</title>
        <authorList>
            <person name="Trachsel J."/>
            <person name="Bayles D.O."/>
            <person name="Looft T."/>
            <person name="Levine U.Y."/>
            <person name="Allen H.K."/>
        </authorList>
    </citation>
    <scope>NUCLEOTIDE SEQUENCE [LARGE SCALE GENOMIC DNA]</scope>
    <source>
        <strain evidence="1 2">68-3-10</strain>
    </source>
</reference>
<dbReference type="AlphaFoldDB" id="A0A1Q9JKU1"/>
<proteinExistence type="predicted"/>
<dbReference type="OrthoDB" id="9765386at2"/>
<evidence type="ECO:0000313" key="1">
    <source>
        <dbReference type="EMBL" id="OLR56819.1"/>
    </source>
</evidence>
<gene>
    <name evidence="1" type="ORF">BHK98_12545</name>
</gene>
<dbReference type="RefSeq" id="WP_075714743.1">
    <property type="nucleotide sequence ID" value="NZ_MJIE01000001.1"/>
</dbReference>
<evidence type="ECO:0000313" key="2">
    <source>
        <dbReference type="Proteomes" id="UP000187404"/>
    </source>
</evidence>
<comment type="caution">
    <text evidence="1">The sequence shown here is derived from an EMBL/GenBank/DDBJ whole genome shotgun (WGS) entry which is preliminary data.</text>
</comment>
<accession>A0A1Q9JKU1</accession>
<dbReference type="STRING" id="1261640.BHK98_12545"/>
<name>A0A1Q9JKU1_9FIRM</name>
<dbReference type="Proteomes" id="UP000187404">
    <property type="component" value="Unassembled WGS sequence"/>
</dbReference>
<protein>
    <submittedName>
        <fullName evidence="1">Uncharacterized protein</fullName>
    </submittedName>
</protein>